<evidence type="ECO:0000313" key="3">
    <source>
        <dbReference type="Proteomes" id="UP000178198"/>
    </source>
</evidence>
<dbReference type="OrthoDB" id="647741at2"/>
<protein>
    <recommendedName>
        <fullName evidence="1">Bacteriophage T5 Orf172 DNA-binding domain-containing protein</fullName>
    </recommendedName>
</protein>
<dbReference type="InterPro" id="IPR018306">
    <property type="entry name" value="Phage_T5_Orf172_DNA-bd"/>
</dbReference>
<evidence type="ECO:0000259" key="1">
    <source>
        <dbReference type="SMART" id="SM00974"/>
    </source>
</evidence>
<reference evidence="2 3" key="1">
    <citation type="submission" date="2016-10" db="EMBL/GenBank/DDBJ databases">
        <title>Complete Genome Sequence of Flavobacterium sp. PK15.</title>
        <authorList>
            <person name="Ekwe A."/>
            <person name="Kim S.B."/>
        </authorList>
    </citation>
    <scope>NUCLEOTIDE SEQUENCE [LARGE SCALE GENOMIC DNA]</scope>
    <source>
        <strain evidence="2 3">PK15</strain>
    </source>
</reference>
<name>A0A1D9P9J3_9FLAO</name>
<sequence length="219" mass="26468">MQNKNIYWVTTPCNIENWFIISTSEQEARNFHEDGEGFDRGYARAKKICTIPNELLENYVDNDEDDYNYWPSLELLKELDFRIIERESPRIVSYKSKIYYEGSGMIKIVEYHTSRFSGMYVVNVSNIDKYKIGFTKNLDARLKAIRTMSPNQIRLRFYIITKHYKELEKEIHKMLSSKLIRREWFLLNEDDIDQLITKFLELDKEKFHIVDYKSFPFYM</sequence>
<organism evidence="2 3">
    <name type="scientific">Flavobacterium commune</name>
    <dbReference type="NCBI Taxonomy" id="1306519"/>
    <lineage>
        <taxon>Bacteria</taxon>
        <taxon>Pseudomonadati</taxon>
        <taxon>Bacteroidota</taxon>
        <taxon>Flavobacteriia</taxon>
        <taxon>Flavobacteriales</taxon>
        <taxon>Flavobacteriaceae</taxon>
        <taxon>Flavobacterium</taxon>
    </lineage>
</organism>
<feature type="domain" description="Bacteriophage T5 Orf172 DNA-binding" evidence="1">
    <location>
        <begin position="124"/>
        <end position="199"/>
    </location>
</feature>
<dbReference type="AlphaFoldDB" id="A0A1D9P9J3"/>
<dbReference type="SMART" id="SM00974">
    <property type="entry name" value="T5orf172"/>
    <property type="match status" value="1"/>
</dbReference>
<dbReference type="KEGG" id="fcm:BIW12_07195"/>
<dbReference type="Pfam" id="PF13455">
    <property type="entry name" value="MUG113"/>
    <property type="match status" value="1"/>
</dbReference>
<dbReference type="EMBL" id="CP017774">
    <property type="protein sequence ID" value="AOZ99243.1"/>
    <property type="molecule type" value="Genomic_DNA"/>
</dbReference>
<accession>A0A1D9P9J3</accession>
<dbReference type="STRING" id="1306519.BIW12_07195"/>
<proteinExistence type="predicted"/>
<dbReference type="Proteomes" id="UP000178198">
    <property type="component" value="Chromosome"/>
</dbReference>
<evidence type="ECO:0000313" key="2">
    <source>
        <dbReference type="EMBL" id="AOZ99243.1"/>
    </source>
</evidence>
<dbReference type="RefSeq" id="WP_071184496.1">
    <property type="nucleotide sequence ID" value="NZ_CP017774.1"/>
</dbReference>
<keyword evidence="3" id="KW-1185">Reference proteome</keyword>
<gene>
    <name evidence="2" type="ORF">BIW12_07195</name>
</gene>